<dbReference type="SUPFAM" id="SSF144083">
    <property type="entry name" value="Magnesium transport protein CorA, transmembrane region"/>
    <property type="match status" value="1"/>
</dbReference>
<evidence type="ECO:0000256" key="3">
    <source>
        <dbReference type="ARBA" id="ARBA00022692"/>
    </source>
</evidence>
<dbReference type="PANTHER" id="PTHR47891">
    <property type="entry name" value="TRANSPORTER-RELATED"/>
    <property type="match status" value="1"/>
</dbReference>
<comment type="caution">
    <text evidence="7">The sequence shown here is derived from an EMBL/GenBank/DDBJ whole genome shotgun (WGS) entry which is preliminary data.</text>
</comment>
<dbReference type="InterPro" id="IPR045861">
    <property type="entry name" value="CorA_cytoplasmic_dom"/>
</dbReference>
<dbReference type="PANTHER" id="PTHR47891:SF2">
    <property type="entry name" value="MAGNESIUM AND COBALT TRANSPORTER"/>
    <property type="match status" value="1"/>
</dbReference>
<dbReference type="GO" id="GO:0046873">
    <property type="term" value="F:metal ion transmembrane transporter activity"/>
    <property type="evidence" value="ECO:0007669"/>
    <property type="project" value="InterPro"/>
</dbReference>
<proteinExistence type="inferred from homology"/>
<dbReference type="CDD" id="cd12827">
    <property type="entry name" value="EcCorA_ZntB-like_u2"/>
    <property type="match status" value="1"/>
</dbReference>
<dbReference type="InterPro" id="IPR047199">
    <property type="entry name" value="CorA-like"/>
</dbReference>
<dbReference type="AlphaFoldDB" id="A0A2H0UDW6"/>
<evidence type="ECO:0000313" key="8">
    <source>
        <dbReference type="Proteomes" id="UP000229344"/>
    </source>
</evidence>
<keyword evidence="3 6" id="KW-0812">Transmembrane</keyword>
<comment type="similarity">
    <text evidence="2">Belongs to the CorA metal ion transporter (MIT) (TC 1.A.35) family.</text>
</comment>
<gene>
    <name evidence="7" type="ORF">COU16_03325</name>
</gene>
<evidence type="ECO:0000256" key="6">
    <source>
        <dbReference type="SAM" id="Phobius"/>
    </source>
</evidence>
<dbReference type="Pfam" id="PF01544">
    <property type="entry name" value="CorA"/>
    <property type="match status" value="1"/>
</dbReference>
<feature type="transmembrane region" description="Helical" evidence="6">
    <location>
        <begin position="250"/>
        <end position="269"/>
    </location>
</feature>
<keyword evidence="5 6" id="KW-0472">Membrane</keyword>
<feature type="transmembrane region" description="Helical" evidence="6">
    <location>
        <begin position="281"/>
        <end position="302"/>
    </location>
</feature>
<dbReference type="InterPro" id="IPR045863">
    <property type="entry name" value="CorA_TM1_TM2"/>
</dbReference>
<evidence type="ECO:0000256" key="2">
    <source>
        <dbReference type="ARBA" id="ARBA00009765"/>
    </source>
</evidence>
<dbReference type="EMBL" id="PFBI01000006">
    <property type="protein sequence ID" value="PIR84581.1"/>
    <property type="molecule type" value="Genomic_DNA"/>
</dbReference>
<keyword evidence="4 6" id="KW-1133">Transmembrane helix</keyword>
<name>A0A2H0UDW6_9BACT</name>
<organism evidence="7 8">
    <name type="scientific">Candidatus Kaiserbacteria bacterium CG10_big_fil_rev_8_21_14_0_10_47_16</name>
    <dbReference type="NCBI Taxonomy" id="1974608"/>
    <lineage>
        <taxon>Bacteria</taxon>
        <taxon>Candidatus Kaiseribacteriota</taxon>
    </lineage>
</organism>
<evidence type="ECO:0000256" key="5">
    <source>
        <dbReference type="ARBA" id="ARBA00023136"/>
    </source>
</evidence>
<protein>
    <recommendedName>
        <fullName evidence="9">Magnesium transporter CorA</fullName>
    </recommendedName>
</protein>
<evidence type="ECO:0008006" key="9">
    <source>
        <dbReference type="Google" id="ProtNLM"/>
    </source>
</evidence>
<reference evidence="8" key="1">
    <citation type="submission" date="2017-09" db="EMBL/GenBank/DDBJ databases">
        <title>Depth-based differentiation of microbial function through sediment-hosted aquifers and enrichment of novel symbionts in the deep terrestrial subsurface.</title>
        <authorList>
            <person name="Probst A.J."/>
            <person name="Ladd B."/>
            <person name="Jarett J.K."/>
            <person name="Geller-Mcgrath D.E."/>
            <person name="Sieber C.M.K."/>
            <person name="Emerson J.B."/>
            <person name="Anantharaman K."/>
            <person name="Thomas B.C."/>
            <person name="Malmstrom R."/>
            <person name="Stieglmeier M."/>
            <person name="Klingl A."/>
            <person name="Woyke T."/>
            <person name="Ryan C.M."/>
            <person name="Banfield J.F."/>
        </authorList>
    </citation>
    <scope>NUCLEOTIDE SEQUENCE [LARGE SCALE GENOMIC DNA]</scope>
</reference>
<dbReference type="SUPFAM" id="SSF143865">
    <property type="entry name" value="CorA soluble domain-like"/>
    <property type="match status" value="1"/>
</dbReference>
<evidence type="ECO:0000256" key="1">
    <source>
        <dbReference type="ARBA" id="ARBA00004141"/>
    </source>
</evidence>
<comment type="subcellular location">
    <subcellularLocation>
        <location evidence="1">Membrane</location>
        <topology evidence="1">Multi-pass membrane protein</topology>
    </subcellularLocation>
</comment>
<dbReference type="Gene3D" id="3.30.460.20">
    <property type="entry name" value="CorA soluble domain-like"/>
    <property type="match status" value="1"/>
</dbReference>
<evidence type="ECO:0000313" key="7">
    <source>
        <dbReference type="EMBL" id="PIR84581.1"/>
    </source>
</evidence>
<dbReference type="Proteomes" id="UP000229344">
    <property type="component" value="Unassembled WGS sequence"/>
</dbReference>
<dbReference type="GO" id="GO:0016020">
    <property type="term" value="C:membrane"/>
    <property type="evidence" value="ECO:0007669"/>
    <property type="project" value="UniProtKB-SubCell"/>
</dbReference>
<accession>A0A2H0UDW6</accession>
<evidence type="ECO:0000256" key="4">
    <source>
        <dbReference type="ARBA" id="ARBA00022989"/>
    </source>
</evidence>
<sequence length="307" mass="35041">MITHYFRTVKDTELKTSEDIRTGMWTHAVAPSEEEIALLVESYGLDAQIVADSKDFFEVPRFERSGSVSYFFTRYPFDEKKEDTDSAPLLIVVGESFVLTVAQRDVPFLKPFFDGREEIVTTQKTKLFIQFMSALTSSFDHDLTRMRKAVYRDRTRVQDIHGQDIQRLVTFEHKLNDTLSAIVPTNAWLQQLTVGSHIQMYTEDVALMEDLMIANSQLADSARSVLKTIQNIRGASEAILTQQLNSTIKMLTALTIILTIPTIVSSLYGMNVPLPLADHPYSFWLVGILIVTTMAIVTHFFIQKRWF</sequence>
<dbReference type="InterPro" id="IPR002523">
    <property type="entry name" value="MgTranspt_CorA/ZnTranspt_ZntB"/>
</dbReference>
<dbReference type="Gene3D" id="1.20.58.340">
    <property type="entry name" value="Magnesium transport protein CorA, transmembrane region"/>
    <property type="match status" value="1"/>
</dbReference>